<evidence type="ECO:0000256" key="6">
    <source>
        <dbReference type="RuleBase" id="RU366058"/>
    </source>
</evidence>
<dbReference type="InterPro" id="IPR032816">
    <property type="entry name" value="VTT_dom"/>
</dbReference>
<keyword evidence="4 6" id="KW-1133">Transmembrane helix</keyword>
<dbReference type="EMBL" id="CP041372">
    <property type="protein sequence ID" value="QKS73193.1"/>
    <property type="molecule type" value="Genomic_DNA"/>
</dbReference>
<dbReference type="PANTHER" id="PTHR12677:SF59">
    <property type="entry name" value="GOLGI APPARATUS MEMBRANE PROTEIN TVP38-RELATED"/>
    <property type="match status" value="1"/>
</dbReference>
<feature type="transmembrane region" description="Helical" evidence="6">
    <location>
        <begin position="38"/>
        <end position="57"/>
    </location>
</feature>
<feature type="transmembrane region" description="Helical" evidence="6">
    <location>
        <begin position="69"/>
        <end position="102"/>
    </location>
</feature>
<name>A0A859FK63_9BACI</name>
<sequence length="218" mass="23888">MKLKVSKKTIFLLLTILIIISTLLYLNANVWQISPETIRDYITSLGAFAPLAYVLIYTVRPLILFPASVLSLAGGLLFGPIYGTMLIVIGATGGAVLSFLVARKLGKNIAGKEWTGKAKKLQVQLEQNGFLYVLLIRLIPVFNFDMISYVAGISKVRLRDFFFGTLLGIIPGAFAYSFLGSSFVGGDVTIIIIAISVFILLSVIPVFFRKKLFPNSSK</sequence>
<gene>
    <name evidence="8" type="ORF">FLK61_28525</name>
</gene>
<dbReference type="PANTHER" id="PTHR12677">
    <property type="entry name" value="GOLGI APPARATUS MEMBRANE PROTEIN TVP38-RELATED"/>
    <property type="match status" value="1"/>
</dbReference>
<dbReference type="Pfam" id="PF09335">
    <property type="entry name" value="VTT_dom"/>
    <property type="match status" value="1"/>
</dbReference>
<feature type="transmembrane region" description="Helical" evidence="6">
    <location>
        <begin position="161"/>
        <end position="184"/>
    </location>
</feature>
<dbReference type="InterPro" id="IPR015414">
    <property type="entry name" value="TMEM64"/>
</dbReference>
<reference evidence="9" key="1">
    <citation type="submission" date="2019-07" db="EMBL/GenBank/DDBJ databases">
        <title>Bacillus alkalisoli sp. nov. isolated from saline soil.</title>
        <authorList>
            <person name="Sun J.-Q."/>
            <person name="Xu L."/>
        </authorList>
    </citation>
    <scope>NUCLEOTIDE SEQUENCE [LARGE SCALE GENOMIC DNA]</scope>
    <source>
        <strain evidence="9">M4U3P1</strain>
    </source>
</reference>
<evidence type="ECO:0000256" key="2">
    <source>
        <dbReference type="ARBA" id="ARBA00022475"/>
    </source>
</evidence>
<evidence type="ECO:0000313" key="9">
    <source>
        <dbReference type="Proteomes" id="UP000318138"/>
    </source>
</evidence>
<evidence type="ECO:0000313" key="8">
    <source>
        <dbReference type="EMBL" id="QKS73193.1"/>
    </source>
</evidence>
<organism evidence="8 9">
    <name type="scientific">Paenalkalicoccus suaedae</name>
    <dbReference type="NCBI Taxonomy" id="2592382"/>
    <lineage>
        <taxon>Bacteria</taxon>
        <taxon>Bacillati</taxon>
        <taxon>Bacillota</taxon>
        <taxon>Bacilli</taxon>
        <taxon>Bacillales</taxon>
        <taxon>Bacillaceae</taxon>
        <taxon>Paenalkalicoccus</taxon>
    </lineage>
</organism>
<feature type="transmembrane region" description="Helical" evidence="6">
    <location>
        <begin position="9"/>
        <end position="26"/>
    </location>
</feature>
<dbReference type="RefSeq" id="WP_176011160.1">
    <property type="nucleotide sequence ID" value="NZ_CP041372.2"/>
</dbReference>
<feature type="domain" description="VTT" evidence="7">
    <location>
        <begin position="65"/>
        <end position="181"/>
    </location>
</feature>
<evidence type="ECO:0000256" key="1">
    <source>
        <dbReference type="ARBA" id="ARBA00004651"/>
    </source>
</evidence>
<dbReference type="AlphaFoldDB" id="A0A859FK63"/>
<dbReference type="GO" id="GO:0005886">
    <property type="term" value="C:plasma membrane"/>
    <property type="evidence" value="ECO:0007669"/>
    <property type="project" value="UniProtKB-SubCell"/>
</dbReference>
<evidence type="ECO:0000259" key="7">
    <source>
        <dbReference type="Pfam" id="PF09335"/>
    </source>
</evidence>
<keyword evidence="3 6" id="KW-0812">Transmembrane</keyword>
<proteinExistence type="inferred from homology"/>
<keyword evidence="5 6" id="KW-0472">Membrane</keyword>
<evidence type="ECO:0000256" key="4">
    <source>
        <dbReference type="ARBA" id="ARBA00022989"/>
    </source>
</evidence>
<dbReference type="Proteomes" id="UP000318138">
    <property type="component" value="Chromosome"/>
</dbReference>
<evidence type="ECO:0000256" key="5">
    <source>
        <dbReference type="ARBA" id="ARBA00023136"/>
    </source>
</evidence>
<protein>
    <recommendedName>
        <fullName evidence="6">TVP38/TMEM64 family membrane protein</fullName>
    </recommendedName>
</protein>
<dbReference type="KEGG" id="psua:FLK61_28525"/>
<comment type="subcellular location">
    <subcellularLocation>
        <location evidence="1 6">Cell membrane</location>
        <topology evidence="1 6">Multi-pass membrane protein</topology>
    </subcellularLocation>
</comment>
<feature type="transmembrane region" description="Helical" evidence="6">
    <location>
        <begin position="129"/>
        <end position="149"/>
    </location>
</feature>
<evidence type="ECO:0000256" key="3">
    <source>
        <dbReference type="ARBA" id="ARBA00022692"/>
    </source>
</evidence>
<comment type="similarity">
    <text evidence="6">Belongs to the TVP38/TMEM64 family.</text>
</comment>
<keyword evidence="9" id="KW-1185">Reference proteome</keyword>
<accession>A0A859FK63</accession>
<keyword evidence="2 6" id="KW-1003">Cell membrane</keyword>
<feature type="transmembrane region" description="Helical" evidence="6">
    <location>
        <begin position="190"/>
        <end position="208"/>
    </location>
</feature>